<dbReference type="Pfam" id="PF03101">
    <property type="entry name" value="FAR1"/>
    <property type="match status" value="1"/>
</dbReference>
<dbReference type="EMBL" id="LR746276">
    <property type="protein sequence ID" value="CAA7406676.1"/>
    <property type="molecule type" value="Genomic_DNA"/>
</dbReference>
<evidence type="ECO:0000259" key="4">
    <source>
        <dbReference type="PROSITE" id="PS50966"/>
    </source>
</evidence>
<dbReference type="InterPro" id="IPR004330">
    <property type="entry name" value="FAR1_DNA_bnd_dom"/>
</dbReference>
<proteinExistence type="inferred from homology"/>
<comment type="function">
    <text evidence="2">Putative transcription activator involved in regulating light control of development.</text>
</comment>
<comment type="similarity">
    <text evidence="2">Belongs to the FHY3/FAR1 family.</text>
</comment>
<gene>
    <name evidence="5" type="ORF">SI8410_13017354</name>
</gene>
<reference evidence="5" key="1">
    <citation type="submission" date="2020-02" db="EMBL/GenBank/DDBJ databases">
        <authorList>
            <person name="Scholz U."/>
            <person name="Mascher M."/>
            <person name="Fiebig A."/>
        </authorList>
    </citation>
    <scope>NUCLEOTIDE SEQUENCE</scope>
</reference>
<dbReference type="AlphaFoldDB" id="A0A7I8LAI9"/>
<sequence>MEGTEQLHEVSHLGSGVDHRADFAKETVIDDSMVGYNTLLDRGSANGSLPQTDASDRGNRNHAIPDPAVGMAFDSERAAFEYYNQYARKVGFSVRWDCKTVSRKTGLTIARLFVCSKQGYRGDGKIRDLFAKYHREDTRCGCPAFMKIKLAADDRFHISDCNTAHNHELATPHYVHMLRSQRPRLGSGGAQGSASGKRKRRKKDPVAGAADDGGGDSEGLGMEAAAMSQSMSQQAVDSNDDGMMQQLQVDCRNYLPTRRMTGLQKFDGHGLLEYFRNKQAQDPFLFYSFQFDVEEQITNIFWADRRMRVDFNHFGDVICFDTTYKMNDYGRPLALFLGVNHHKQLTVFGVALLYDETVDSFRWVFRTLLEAMGGRMPVTLLTDEGEAIAAAAAAELPYAAHRLCVWHLYQWALKNLGHIFSGAKSFDDDLGKCLFDCELEADLFEAWNAMLVKYSLFENAWLQQKFDERERWAAAYGRSTFCADIRSSQRAESLTRELRSCLQLPGGGGGGGDGGVLRFFARFERFLEGKRRQELEANFRMTQSQPYVPPVSIIKHAARVYTSSVFYMFMAEYVVGLECLIKNEEVNGQVRVLTVEDGRRHEYLVRVDLHEQVFGCSCQRFEFAGVLCGHVLACITDDLRVIPDRYVLKRWTRAAGGAGEPPSGETTPPPPHLHSRRYDLLVRGFVPALLKAAGDEDLYNCAVRHRLAMEEEMGRIAGEKAPSSASASAAAAAPAPGSSLYVEPQPRNIAGEISGEGSEQAIWVV</sequence>
<dbReference type="PANTHER" id="PTHR31669:SF281">
    <property type="entry name" value="PROTEIN FAR1-RELATED SEQUENCE"/>
    <property type="match status" value="1"/>
</dbReference>
<evidence type="ECO:0000256" key="3">
    <source>
        <dbReference type="SAM" id="MobiDB-lite"/>
    </source>
</evidence>
<keyword evidence="2" id="KW-0479">Metal-binding</keyword>
<dbReference type="GO" id="GO:0005634">
    <property type="term" value="C:nucleus"/>
    <property type="evidence" value="ECO:0007669"/>
    <property type="project" value="UniProtKB-SubCell"/>
</dbReference>
<dbReference type="InterPro" id="IPR018289">
    <property type="entry name" value="MULE_transposase_dom"/>
</dbReference>
<name>A0A7I8LAI9_SPIIN</name>
<dbReference type="GO" id="GO:0006355">
    <property type="term" value="P:regulation of DNA-templated transcription"/>
    <property type="evidence" value="ECO:0007669"/>
    <property type="project" value="UniProtKB-UniRule"/>
</dbReference>
<dbReference type="OrthoDB" id="2402896at2759"/>
<evidence type="ECO:0000256" key="2">
    <source>
        <dbReference type="RuleBase" id="RU367018"/>
    </source>
</evidence>
<evidence type="ECO:0000256" key="1">
    <source>
        <dbReference type="PROSITE-ProRule" id="PRU00325"/>
    </source>
</evidence>
<feature type="region of interest" description="Disordered" evidence="3">
    <location>
        <begin position="45"/>
        <end position="64"/>
    </location>
</feature>
<feature type="domain" description="SWIM-type" evidence="4">
    <location>
        <begin position="603"/>
        <end position="639"/>
    </location>
</feature>
<keyword evidence="2" id="KW-0862">Zinc</keyword>
<accession>A0A7I8LAI9</accession>
<organism evidence="5 6">
    <name type="scientific">Spirodela intermedia</name>
    <name type="common">Intermediate duckweed</name>
    <dbReference type="NCBI Taxonomy" id="51605"/>
    <lineage>
        <taxon>Eukaryota</taxon>
        <taxon>Viridiplantae</taxon>
        <taxon>Streptophyta</taxon>
        <taxon>Embryophyta</taxon>
        <taxon>Tracheophyta</taxon>
        <taxon>Spermatophyta</taxon>
        <taxon>Magnoliopsida</taxon>
        <taxon>Liliopsida</taxon>
        <taxon>Araceae</taxon>
        <taxon>Lemnoideae</taxon>
        <taxon>Spirodela</taxon>
    </lineage>
</organism>
<dbReference type="InterPro" id="IPR031052">
    <property type="entry name" value="FHY3/FAR1"/>
</dbReference>
<dbReference type="GO" id="GO:0008270">
    <property type="term" value="F:zinc ion binding"/>
    <property type="evidence" value="ECO:0007669"/>
    <property type="project" value="UniProtKB-UniRule"/>
</dbReference>
<feature type="region of interest" description="Disordered" evidence="3">
    <location>
        <begin position="183"/>
        <end position="221"/>
    </location>
</feature>
<dbReference type="PANTHER" id="PTHR31669">
    <property type="entry name" value="PROTEIN FAR1-RELATED SEQUENCE 10-RELATED"/>
    <property type="match status" value="1"/>
</dbReference>
<dbReference type="PROSITE" id="PS50966">
    <property type="entry name" value="ZF_SWIM"/>
    <property type="match status" value="1"/>
</dbReference>
<dbReference type="Pfam" id="PF10551">
    <property type="entry name" value="MULE"/>
    <property type="match status" value="1"/>
</dbReference>
<dbReference type="InterPro" id="IPR007527">
    <property type="entry name" value="Znf_SWIM"/>
</dbReference>
<protein>
    <recommendedName>
        <fullName evidence="2">Protein FAR1-RELATED SEQUENCE</fullName>
    </recommendedName>
</protein>
<dbReference type="Proteomes" id="UP000663760">
    <property type="component" value="Chromosome 13"/>
</dbReference>
<evidence type="ECO:0000313" key="5">
    <source>
        <dbReference type="EMBL" id="CAA7406676.1"/>
    </source>
</evidence>
<evidence type="ECO:0000313" key="6">
    <source>
        <dbReference type="Proteomes" id="UP000663760"/>
    </source>
</evidence>
<comment type="subcellular location">
    <subcellularLocation>
        <location evidence="2">Nucleus</location>
    </subcellularLocation>
</comment>
<keyword evidence="6" id="KW-1185">Reference proteome</keyword>
<keyword evidence="1 2" id="KW-0863">Zinc-finger</keyword>
<keyword evidence="2" id="KW-0539">Nucleus</keyword>